<sequence>MSPGTNSASRLPPPPRTWGSPRRPWLPRDQSWAVCASSTLLGEPSGLAEKQRLAQSTERDRGRSLGEDCGFCVGPEDKFLRLHQLTGRRSFSSLPGEATTASIFAKRKRKAATPWSEELVLNPGSAGEGCRVHRRAKTFLTSVSGGEDSSKAMLLWKGHGKRLRLRSQLCEERGDGATVGASGASCHLQHCGARRRGRGREGIRRGRGGGRRKKRKKEEEEGEEEGEEEEEEEEGGKKRRKRRGRKGEQEEEEEEEEGEEEEKEEEEEQEEEEEERKVEQEEEKEEGKDGRRSKNGLVYEQTKALGAAPQLWVGELSLVYCTVSIVFEESACLEAGREVRKSHKQRQSSITKSELQYYRNQWLFFFRKVCQHLPAGPQLAHAPERAGFPLRSKLGPAIAAPFNCQGWWSTPGVLLGPLLLLGEWLNLPSQEQPLPLTVVPAAPEARRWRAVATR</sequence>
<accession>A0ABQ9VVN9</accession>
<feature type="compositionally biased region" description="Acidic residues" evidence="1">
    <location>
        <begin position="249"/>
        <end position="274"/>
    </location>
</feature>
<evidence type="ECO:0000313" key="3">
    <source>
        <dbReference type="Proteomes" id="UP001266305"/>
    </source>
</evidence>
<organism evidence="2 3">
    <name type="scientific">Saguinus oedipus</name>
    <name type="common">Cotton-top tamarin</name>
    <name type="synonym">Oedipomidas oedipus</name>
    <dbReference type="NCBI Taxonomy" id="9490"/>
    <lineage>
        <taxon>Eukaryota</taxon>
        <taxon>Metazoa</taxon>
        <taxon>Chordata</taxon>
        <taxon>Craniata</taxon>
        <taxon>Vertebrata</taxon>
        <taxon>Euteleostomi</taxon>
        <taxon>Mammalia</taxon>
        <taxon>Eutheria</taxon>
        <taxon>Euarchontoglires</taxon>
        <taxon>Primates</taxon>
        <taxon>Haplorrhini</taxon>
        <taxon>Platyrrhini</taxon>
        <taxon>Cebidae</taxon>
        <taxon>Callitrichinae</taxon>
        <taxon>Saguinus</taxon>
    </lineage>
</organism>
<feature type="region of interest" description="Disordered" evidence="1">
    <location>
        <begin position="1"/>
        <end position="27"/>
    </location>
</feature>
<evidence type="ECO:0000256" key="1">
    <source>
        <dbReference type="SAM" id="MobiDB-lite"/>
    </source>
</evidence>
<feature type="region of interest" description="Disordered" evidence="1">
    <location>
        <begin position="175"/>
        <end position="293"/>
    </location>
</feature>
<keyword evidence="3" id="KW-1185">Reference proteome</keyword>
<reference evidence="2 3" key="1">
    <citation type="submission" date="2023-05" db="EMBL/GenBank/DDBJ databases">
        <title>B98-5 Cell Line De Novo Hybrid Assembly: An Optical Mapping Approach.</title>
        <authorList>
            <person name="Kananen K."/>
            <person name="Auerbach J.A."/>
            <person name="Kautto E."/>
            <person name="Blachly J.S."/>
        </authorList>
    </citation>
    <scope>NUCLEOTIDE SEQUENCE [LARGE SCALE GENOMIC DNA]</scope>
    <source>
        <strain evidence="2">B95-8</strain>
        <tissue evidence="2">Cell line</tissue>
    </source>
</reference>
<protein>
    <submittedName>
        <fullName evidence="2">Uncharacterized protein</fullName>
    </submittedName>
</protein>
<comment type="caution">
    <text evidence="2">The sequence shown here is derived from an EMBL/GenBank/DDBJ whole genome shotgun (WGS) entry which is preliminary data.</text>
</comment>
<evidence type="ECO:0000313" key="2">
    <source>
        <dbReference type="EMBL" id="KAK2112628.1"/>
    </source>
</evidence>
<gene>
    <name evidence="2" type="ORF">P7K49_012375</name>
</gene>
<dbReference type="Proteomes" id="UP001266305">
    <property type="component" value="Unassembled WGS sequence"/>
</dbReference>
<dbReference type="EMBL" id="JASSZA010000005">
    <property type="protein sequence ID" value="KAK2112628.1"/>
    <property type="molecule type" value="Genomic_DNA"/>
</dbReference>
<proteinExistence type="predicted"/>
<feature type="compositionally biased region" description="Basic residues" evidence="1">
    <location>
        <begin position="205"/>
        <end position="216"/>
    </location>
</feature>
<feature type="compositionally biased region" description="Acidic residues" evidence="1">
    <location>
        <begin position="220"/>
        <end position="234"/>
    </location>
</feature>
<feature type="compositionally biased region" description="Basic and acidic residues" evidence="1">
    <location>
        <begin position="275"/>
        <end position="292"/>
    </location>
</feature>
<feature type="region of interest" description="Disordered" evidence="1">
    <location>
        <begin position="45"/>
        <end position="67"/>
    </location>
</feature>
<feature type="compositionally biased region" description="Basic and acidic residues" evidence="1">
    <location>
        <begin position="49"/>
        <end position="66"/>
    </location>
</feature>
<name>A0ABQ9VVN9_SAGOE</name>